<accession>A0AAF0K502</accession>
<dbReference type="GO" id="GO:0080146">
    <property type="term" value="F:L-cysteine desulfhydrase activity"/>
    <property type="evidence" value="ECO:0007669"/>
    <property type="project" value="TreeGrafter"/>
</dbReference>
<dbReference type="RefSeq" id="WP_280102956.1">
    <property type="nucleotide sequence ID" value="NZ_CP122959.1"/>
</dbReference>
<proteinExistence type="inferred from homology"/>
<dbReference type="PIRSF" id="PIRSF006054">
    <property type="entry name" value="UCP006054"/>
    <property type="match status" value="1"/>
</dbReference>
<evidence type="ECO:0000313" key="3">
    <source>
        <dbReference type="EMBL" id="WGI19308.1"/>
    </source>
</evidence>
<organism evidence="3 4">
    <name type="scientific">Latilactobacillus sakei</name>
    <name type="common">Lactobacillus sakei</name>
    <dbReference type="NCBI Taxonomy" id="1599"/>
    <lineage>
        <taxon>Bacteria</taxon>
        <taxon>Bacillati</taxon>
        <taxon>Bacillota</taxon>
        <taxon>Bacilli</taxon>
        <taxon>Lactobacillales</taxon>
        <taxon>Lactobacillaceae</taxon>
        <taxon>Latilactobacillus</taxon>
    </lineage>
</organism>
<gene>
    <name evidence="3" type="ORF">QBD03_00765</name>
</gene>
<comment type="similarity">
    <text evidence="1">Belongs to the UPF0597 family.</text>
</comment>
<dbReference type="HAMAP" id="MF_01845">
    <property type="entry name" value="UPF0597"/>
    <property type="match status" value="1"/>
</dbReference>
<evidence type="ECO:0000256" key="1">
    <source>
        <dbReference type="HAMAP-Rule" id="MF_01845"/>
    </source>
</evidence>
<evidence type="ECO:0000259" key="2">
    <source>
        <dbReference type="Pfam" id="PF03313"/>
    </source>
</evidence>
<protein>
    <recommendedName>
        <fullName evidence="1">UPF0597 protein QBD03_00765</fullName>
    </recommendedName>
</protein>
<reference evidence="3" key="1">
    <citation type="submission" date="2023-04" db="EMBL/GenBank/DDBJ databases">
        <title>Novel strain of Lactilactobacillus sakei and use thereof.</title>
        <authorList>
            <person name="Kim S.Y."/>
        </authorList>
    </citation>
    <scope>NUCLEOTIDE SEQUENCE</scope>
    <source>
        <strain evidence="3">HUP1</strain>
    </source>
</reference>
<dbReference type="InterPro" id="IPR021144">
    <property type="entry name" value="UPF0597"/>
</dbReference>
<feature type="domain" description="Serine dehydratase-like alpha subunit" evidence="2">
    <location>
        <begin position="190"/>
        <end position="426"/>
    </location>
</feature>
<dbReference type="Proteomes" id="UP001179858">
    <property type="component" value="Chromosome"/>
</dbReference>
<keyword evidence="3" id="KW-0456">Lyase</keyword>
<dbReference type="GO" id="GO:0019450">
    <property type="term" value="P:L-cysteine catabolic process to pyruvate"/>
    <property type="evidence" value="ECO:0007669"/>
    <property type="project" value="TreeGrafter"/>
</dbReference>
<dbReference type="PANTHER" id="PTHR30501">
    <property type="entry name" value="UPF0597 PROTEIN YHAM"/>
    <property type="match status" value="1"/>
</dbReference>
<dbReference type="Pfam" id="PF03313">
    <property type="entry name" value="SDH_alpha"/>
    <property type="match status" value="1"/>
</dbReference>
<dbReference type="EMBL" id="CP122959">
    <property type="protein sequence ID" value="WGI19308.1"/>
    <property type="molecule type" value="Genomic_DNA"/>
</dbReference>
<dbReference type="PANTHER" id="PTHR30501:SF2">
    <property type="entry name" value="UPF0597 PROTEIN YHAM"/>
    <property type="match status" value="1"/>
</dbReference>
<sequence length="432" mass="44952">MYQTQATQFIQALKDGVVPATGCTEPIAVAFGAATCMAQLTNRDIQSIEVRVSPNVMKNALAVMVPGTGEPGLLVAAAAGAIAGDAAAGLSVIEGLRATDLPTIIALAHSGKVTAKTALVPDDLYVEVTIKDLENTATVAIAGSHTNIFSLKKDNQILIDHPRPAAHASSESKQFLQTMNFKAVWDFAMHEPLAHIRFMKEAHNLNLALAQDGFTHDYGLQLGQSINGANRNHFSSGTENDLGNRMIAYAAAASDARMGGAQLPAMSNSGSGNQGITATIPVSVAADAVQATEEQLIRAQTLSHLTALYIHSFLPVLSAFCATDSAAMGAAAGVVYLYDGTYEDACHAIQNMAGDAAGMICDGAGCACAMKVATAVSSMYRGVNLALQGIVIPNSNGLVCPTIDETIHGIGRLGTEGLRETDSVILDIMLNK</sequence>
<dbReference type="InterPro" id="IPR005130">
    <property type="entry name" value="Ser_deHydtase-like_asu"/>
</dbReference>
<name>A0AAF0K502_LATSK</name>
<evidence type="ECO:0000313" key="4">
    <source>
        <dbReference type="Proteomes" id="UP001179858"/>
    </source>
</evidence>
<dbReference type="AlphaFoldDB" id="A0AAF0K502"/>